<evidence type="ECO:0000259" key="1">
    <source>
        <dbReference type="Pfam" id="PF01636"/>
    </source>
</evidence>
<feature type="domain" description="Aminoglycoside phosphotransferase" evidence="1">
    <location>
        <begin position="70"/>
        <end position="244"/>
    </location>
</feature>
<dbReference type="InterPro" id="IPR002575">
    <property type="entry name" value="Aminoglycoside_PTrfase"/>
</dbReference>
<dbReference type="InterPro" id="IPR011009">
    <property type="entry name" value="Kinase-like_dom_sf"/>
</dbReference>
<reference evidence="3" key="1">
    <citation type="submission" date="2019-04" db="EMBL/GenBank/DDBJ databases">
        <title>Friends and foes A comparative genomics studyof 23 Aspergillus species from section Flavi.</title>
        <authorList>
            <consortium name="DOE Joint Genome Institute"/>
            <person name="Kjaerbolling I."/>
            <person name="Vesth T."/>
            <person name="Frisvad J.C."/>
            <person name="Nybo J.L."/>
            <person name="Theobald S."/>
            <person name="Kildgaard S."/>
            <person name="Isbrandt T."/>
            <person name="Kuo A."/>
            <person name="Sato A."/>
            <person name="Lyhne E.K."/>
            <person name="Kogle M.E."/>
            <person name="Wiebenga A."/>
            <person name="Kun R.S."/>
            <person name="Lubbers R.J."/>
            <person name="Makela M.R."/>
            <person name="Barry K."/>
            <person name="Chovatia M."/>
            <person name="Clum A."/>
            <person name="Daum C."/>
            <person name="Haridas S."/>
            <person name="He G."/>
            <person name="LaButti K."/>
            <person name="Lipzen A."/>
            <person name="Mondo S."/>
            <person name="Riley R."/>
            <person name="Salamov A."/>
            <person name="Simmons B.A."/>
            <person name="Magnuson J.K."/>
            <person name="Henrissat B."/>
            <person name="Mortensen U.H."/>
            <person name="Larsen T.O."/>
            <person name="Devries R.P."/>
            <person name="Grigoriev I.V."/>
            <person name="Machida M."/>
            <person name="Baker S.E."/>
            <person name="Andersen M.R."/>
        </authorList>
    </citation>
    <scope>NUCLEOTIDE SEQUENCE [LARGE SCALE GENOMIC DNA]</scope>
    <source>
        <strain evidence="3">CBS 553.77</strain>
    </source>
</reference>
<keyword evidence="2" id="KW-0418">Kinase</keyword>
<dbReference type="Gene3D" id="3.90.1200.10">
    <property type="match status" value="1"/>
</dbReference>
<dbReference type="EMBL" id="ML739238">
    <property type="protein sequence ID" value="KAE8350240.1"/>
    <property type="molecule type" value="Genomic_DNA"/>
</dbReference>
<gene>
    <name evidence="2" type="ORF">BDV28DRAFT_44184</name>
</gene>
<dbReference type="AlphaFoldDB" id="A0A5N6Z2L6"/>
<protein>
    <submittedName>
        <fullName evidence="2">Kinase-like domain-containing protein</fullName>
    </submittedName>
</protein>
<keyword evidence="3" id="KW-1185">Reference proteome</keyword>
<proteinExistence type="predicted"/>
<keyword evidence="2" id="KW-0808">Transferase</keyword>
<dbReference type="Proteomes" id="UP000327118">
    <property type="component" value="Unassembled WGS sequence"/>
</dbReference>
<dbReference type="PANTHER" id="PTHR21310:SF54">
    <property type="entry name" value="AMINOGLYCOSIDE PHOSPHOTRANSFERASE DOMAIN-CONTAINING PROTEIN"/>
    <property type="match status" value="1"/>
</dbReference>
<sequence>MSQMKIFSESSFFKKQRAVLPTPAEVRAINLKTNNRYASDFHRPTPVKIPSLGLLVKYGAYINLVEAETQIMLRERLYGRVPVPAIFGWAQDGKQTFIYMELIEGDTLLDRWDSLTEEELRSICEDLHHLIETIRTLEQDSCDRYVGSLGKQPLNDWIIEDRPDVRGPFHGANTVQQFHDCCQMEIDNMTPIVFTHNDLLPPNIIITRGPNPKVAAIIDWAQAGWYPAYWEYCKAVWTEIHRDYFSDAQIEEWRMKYLPIVLNPVDSESCLYPWIYFVLSKL</sequence>
<accession>A0A5N6Z2L6</accession>
<dbReference type="OrthoDB" id="5404599at2759"/>
<organism evidence="2 3">
    <name type="scientific">Aspergillus coremiiformis</name>
    <dbReference type="NCBI Taxonomy" id="138285"/>
    <lineage>
        <taxon>Eukaryota</taxon>
        <taxon>Fungi</taxon>
        <taxon>Dikarya</taxon>
        <taxon>Ascomycota</taxon>
        <taxon>Pezizomycotina</taxon>
        <taxon>Eurotiomycetes</taxon>
        <taxon>Eurotiomycetidae</taxon>
        <taxon>Eurotiales</taxon>
        <taxon>Aspergillaceae</taxon>
        <taxon>Aspergillus</taxon>
        <taxon>Aspergillus subgen. Circumdati</taxon>
    </lineage>
</organism>
<dbReference type="CDD" id="cd05120">
    <property type="entry name" value="APH_ChoK_like"/>
    <property type="match status" value="1"/>
</dbReference>
<dbReference type="GO" id="GO:0016301">
    <property type="term" value="F:kinase activity"/>
    <property type="evidence" value="ECO:0007669"/>
    <property type="project" value="UniProtKB-KW"/>
</dbReference>
<evidence type="ECO:0000313" key="2">
    <source>
        <dbReference type="EMBL" id="KAE8350240.1"/>
    </source>
</evidence>
<dbReference type="InterPro" id="IPR051678">
    <property type="entry name" value="AGP_Transferase"/>
</dbReference>
<dbReference type="Pfam" id="PF01636">
    <property type="entry name" value="APH"/>
    <property type="match status" value="1"/>
</dbReference>
<evidence type="ECO:0000313" key="3">
    <source>
        <dbReference type="Proteomes" id="UP000327118"/>
    </source>
</evidence>
<name>A0A5N6Z2L6_9EURO</name>
<dbReference type="PANTHER" id="PTHR21310">
    <property type="entry name" value="AMINOGLYCOSIDE PHOSPHOTRANSFERASE-RELATED-RELATED"/>
    <property type="match status" value="1"/>
</dbReference>
<dbReference type="SUPFAM" id="SSF56112">
    <property type="entry name" value="Protein kinase-like (PK-like)"/>
    <property type="match status" value="1"/>
</dbReference>